<dbReference type="Proteomes" id="UP001215598">
    <property type="component" value="Unassembled WGS sequence"/>
</dbReference>
<sequence>MQHTHTAGPLSGAALGFILQPLLHCFGLPRPHGEPDYQEAILDAVPPLRSTEFSATRFLTATYVARTLRPLICLPGLPASSPYPSQGRHLAPLRDASPKLFNEAGGAYYLLVSPALDHTHPPLDLCGHCHTEKGCSLGSHSLSPCLCLNDHRFEQQRTYDCGVTWCHYPWTVNQSSRCQLMFSRNPILKRNCRNPAEKKY</sequence>
<evidence type="ECO:0000313" key="2">
    <source>
        <dbReference type="Proteomes" id="UP001215598"/>
    </source>
</evidence>
<protein>
    <submittedName>
        <fullName evidence="1">Uncharacterized protein</fullName>
    </submittedName>
</protein>
<reference evidence="1" key="1">
    <citation type="submission" date="2023-03" db="EMBL/GenBank/DDBJ databases">
        <title>Massive genome expansion in bonnet fungi (Mycena s.s.) driven by repeated elements and novel gene families across ecological guilds.</title>
        <authorList>
            <consortium name="Lawrence Berkeley National Laboratory"/>
            <person name="Harder C.B."/>
            <person name="Miyauchi S."/>
            <person name="Viragh M."/>
            <person name="Kuo A."/>
            <person name="Thoen E."/>
            <person name="Andreopoulos B."/>
            <person name="Lu D."/>
            <person name="Skrede I."/>
            <person name="Drula E."/>
            <person name="Henrissat B."/>
            <person name="Morin E."/>
            <person name="Kohler A."/>
            <person name="Barry K."/>
            <person name="LaButti K."/>
            <person name="Morin E."/>
            <person name="Salamov A."/>
            <person name="Lipzen A."/>
            <person name="Mereny Z."/>
            <person name="Hegedus B."/>
            <person name="Baldrian P."/>
            <person name="Stursova M."/>
            <person name="Weitz H."/>
            <person name="Taylor A."/>
            <person name="Grigoriev I.V."/>
            <person name="Nagy L.G."/>
            <person name="Martin F."/>
            <person name="Kauserud H."/>
        </authorList>
    </citation>
    <scope>NUCLEOTIDE SEQUENCE</scope>
    <source>
        <strain evidence="1">CBHHK182m</strain>
    </source>
</reference>
<accession>A0AAD7NEC1</accession>
<name>A0AAD7NEC1_9AGAR</name>
<evidence type="ECO:0000313" key="1">
    <source>
        <dbReference type="EMBL" id="KAJ7756248.1"/>
    </source>
</evidence>
<gene>
    <name evidence="1" type="ORF">B0H16DRAFT_1539170</name>
</gene>
<keyword evidence="2" id="KW-1185">Reference proteome</keyword>
<organism evidence="1 2">
    <name type="scientific">Mycena metata</name>
    <dbReference type="NCBI Taxonomy" id="1033252"/>
    <lineage>
        <taxon>Eukaryota</taxon>
        <taxon>Fungi</taxon>
        <taxon>Dikarya</taxon>
        <taxon>Basidiomycota</taxon>
        <taxon>Agaricomycotina</taxon>
        <taxon>Agaricomycetes</taxon>
        <taxon>Agaricomycetidae</taxon>
        <taxon>Agaricales</taxon>
        <taxon>Marasmiineae</taxon>
        <taxon>Mycenaceae</taxon>
        <taxon>Mycena</taxon>
    </lineage>
</organism>
<comment type="caution">
    <text evidence="1">The sequence shown here is derived from an EMBL/GenBank/DDBJ whole genome shotgun (WGS) entry which is preliminary data.</text>
</comment>
<dbReference type="EMBL" id="JARKIB010000047">
    <property type="protein sequence ID" value="KAJ7756248.1"/>
    <property type="molecule type" value="Genomic_DNA"/>
</dbReference>
<dbReference type="AlphaFoldDB" id="A0AAD7NEC1"/>
<proteinExistence type="predicted"/>